<dbReference type="AlphaFoldDB" id="A0A0M3I9R3"/>
<reference evidence="2" key="1">
    <citation type="submission" date="2017-02" db="UniProtKB">
        <authorList>
            <consortium name="WormBaseParasite"/>
        </authorList>
    </citation>
    <scope>IDENTIFICATION</scope>
</reference>
<evidence type="ECO:0000313" key="1">
    <source>
        <dbReference type="Proteomes" id="UP000036681"/>
    </source>
</evidence>
<evidence type="ECO:0000313" key="2">
    <source>
        <dbReference type="WBParaSite" id="ALUE_0001423001-mRNA-1"/>
    </source>
</evidence>
<organism evidence="1 2">
    <name type="scientific">Ascaris lumbricoides</name>
    <name type="common">Giant roundworm</name>
    <dbReference type="NCBI Taxonomy" id="6252"/>
    <lineage>
        <taxon>Eukaryota</taxon>
        <taxon>Metazoa</taxon>
        <taxon>Ecdysozoa</taxon>
        <taxon>Nematoda</taxon>
        <taxon>Chromadorea</taxon>
        <taxon>Rhabditida</taxon>
        <taxon>Spirurina</taxon>
        <taxon>Ascaridomorpha</taxon>
        <taxon>Ascaridoidea</taxon>
        <taxon>Ascarididae</taxon>
        <taxon>Ascaris</taxon>
    </lineage>
</organism>
<keyword evidence="1" id="KW-1185">Reference proteome</keyword>
<accession>A0A0M3I9R3</accession>
<name>A0A0M3I9R3_ASCLU</name>
<protein>
    <submittedName>
        <fullName evidence="2">Uncharacterized protein</fullName>
    </submittedName>
</protein>
<sequence length="89" mass="9943">MRRESVKLSNARGAGLSHSLHRNQCTTMAGNSAIEPAFRRHSIMLNKLQNQSDVSASSSHQIQLQERTSSKITLDEELFDILYAFGLVI</sequence>
<proteinExistence type="predicted"/>
<dbReference type="Proteomes" id="UP000036681">
    <property type="component" value="Unplaced"/>
</dbReference>
<dbReference type="WBParaSite" id="ALUE_0001423001-mRNA-1">
    <property type="protein sequence ID" value="ALUE_0001423001-mRNA-1"/>
    <property type="gene ID" value="ALUE_0001423001"/>
</dbReference>